<accession>A0ABP8E8I8</accession>
<evidence type="ECO:0000313" key="1">
    <source>
        <dbReference type="EMBL" id="GAA4268561.1"/>
    </source>
</evidence>
<dbReference type="EMBL" id="BAABAV010000001">
    <property type="protein sequence ID" value="GAA4268561.1"/>
    <property type="molecule type" value="Genomic_DNA"/>
</dbReference>
<reference evidence="2" key="1">
    <citation type="journal article" date="2019" name="Int. J. Syst. Evol. Microbiol.">
        <title>The Global Catalogue of Microorganisms (GCM) 10K type strain sequencing project: providing services to taxonomists for standard genome sequencing and annotation.</title>
        <authorList>
            <consortium name="The Broad Institute Genomics Platform"/>
            <consortium name="The Broad Institute Genome Sequencing Center for Infectious Disease"/>
            <person name="Wu L."/>
            <person name="Ma J."/>
        </authorList>
    </citation>
    <scope>NUCLEOTIDE SEQUENCE [LARGE SCALE GENOMIC DNA]</scope>
    <source>
        <strain evidence="2">JCM 17452</strain>
    </source>
</reference>
<organism evidence="1 2">
    <name type="scientific">Hyunsoonleella aestuarii</name>
    <dbReference type="NCBI Taxonomy" id="912802"/>
    <lineage>
        <taxon>Bacteria</taxon>
        <taxon>Pseudomonadati</taxon>
        <taxon>Bacteroidota</taxon>
        <taxon>Flavobacteriia</taxon>
        <taxon>Flavobacteriales</taxon>
        <taxon>Flavobacteriaceae</taxon>
    </lineage>
</organism>
<dbReference type="PROSITE" id="PS51257">
    <property type="entry name" value="PROKAR_LIPOPROTEIN"/>
    <property type="match status" value="1"/>
</dbReference>
<sequence length="139" mass="15655">MKKLVTLLFCLTVIVSCKKEAKTEKTEELIGADSPEKTAKQSDGLTLLKGDFVYFDGAAVLQTHADIYGVFVTDKMHELNKQAEVYKKVPTDMVQVEIRGKITDKKDEQILWEQKVEIIEILKVSPPKDEENDVVKLGS</sequence>
<keyword evidence="2" id="KW-1185">Reference proteome</keyword>
<dbReference type="RefSeq" id="WP_139001483.1">
    <property type="nucleotide sequence ID" value="NZ_BAABAV010000001.1"/>
</dbReference>
<gene>
    <name evidence="1" type="ORF">GCM10022257_06620</name>
</gene>
<dbReference type="Proteomes" id="UP001500027">
    <property type="component" value="Unassembled WGS sequence"/>
</dbReference>
<evidence type="ECO:0008006" key="3">
    <source>
        <dbReference type="Google" id="ProtNLM"/>
    </source>
</evidence>
<proteinExistence type="predicted"/>
<comment type="caution">
    <text evidence="1">The sequence shown here is derived from an EMBL/GenBank/DDBJ whole genome shotgun (WGS) entry which is preliminary data.</text>
</comment>
<evidence type="ECO:0000313" key="2">
    <source>
        <dbReference type="Proteomes" id="UP001500027"/>
    </source>
</evidence>
<protein>
    <recommendedName>
        <fullName evidence="3">NlpE C-terminal OB domain-containing protein</fullName>
    </recommendedName>
</protein>
<name>A0ABP8E8I8_9FLAO</name>